<dbReference type="SUPFAM" id="SSF52794">
    <property type="entry name" value="PTS system IIB component-like"/>
    <property type="match status" value="1"/>
</dbReference>
<organism evidence="7 8">
    <name type="scientific">Staphylococcus aureus</name>
    <dbReference type="NCBI Taxonomy" id="1280"/>
    <lineage>
        <taxon>Bacteria</taxon>
        <taxon>Bacillati</taxon>
        <taxon>Bacillota</taxon>
        <taxon>Bacilli</taxon>
        <taxon>Bacillales</taxon>
        <taxon>Staphylococcaceae</taxon>
        <taxon>Staphylococcus</taxon>
    </lineage>
</organism>
<sequence>MLDRHLKLLQFFIKNPSKHISSNEIAEHVNVSNRTVRNDIHVINSNFMDDIIVSIKSKGYQLNTSQYTLETITERYTHIQSYKEKLLLSMAYQLLMHNKSQTLQQLEQDYLLSKTVLNDYFVRIQQWCQKFNIALTIKKKQGIIVDGTDNDITNAIIHLNQLSTGHVNVEDLILNELPDAHRRMMSHIIQETLQQHSIETTDIQIQQLLIHLILIIKRKQSLSELDTLNHDAKLISQSCIQQINTRLGYDLNEKVINMFSFFIAYHFNKLDIGIERIFIQSYIDRLIELMQQRIHVPFNEDSILQQNLYNHFSKAYLRITQNIYLNNPLVIEIKKLYPFVFNTLFEAIDKLAIDTDIEMSEDEIAFLTIHFQAAIERRTKTQLNVVIACYYGLGVSNFLETKINNLSEELSVINTIKLENITHYHFDNVDLLITTHDIPKQTLNILPKHLTTIKVSPLFSEDDRHKIRHVVKQKQNPVQAHHHMDTVNFLVVNTEQKPRHTVQIFEEAQKILQAHHAIVEGYIESALEREKSSSTYIGNFMAIPHGDPEKVLQSHVLIFRTKDVFPWRQHDVKLVFFLAISHKDKAFTKQMMQLIANLDDDSVNHLCSLDDHSLKQQLFEYLQEYAYNIEKEMIL</sequence>
<dbReference type="InterPro" id="IPR013011">
    <property type="entry name" value="PTS_EIIB_2"/>
</dbReference>
<keyword evidence="2" id="KW-0808">Transferase</keyword>
<dbReference type="Gene3D" id="3.40.50.2300">
    <property type="match status" value="1"/>
</dbReference>
<dbReference type="PROSITE" id="PS51099">
    <property type="entry name" value="PTS_EIIB_TYPE_2"/>
    <property type="match status" value="1"/>
</dbReference>
<protein>
    <submittedName>
        <fullName evidence="7">Activator of the mannose operon (Transcriptional antiterminator), BglG family</fullName>
    </submittedName>
</protein>
<dbReference type="SUPFAM" id="SSF63520">
    <property type="entry name" value="PTS-regulatory domain, PRD"/>
    <property type="match status" value="1"/>
</dbReference>
<gene>
    <name evidence="7" type="primary">licR_1</name>
    <name evidence="7" type="ORF">SAMEA70245418_00149</name>
</gene>
<dbReference type="InterPro" id="IPR002178">
    <property type="entry name" value="PTS_EIIA_type-2_dom"/>
</dbReference>
<dbReference type="Proteomes" id="UP000507408">
    <property type="component" value="Unassembled WGS sequence"/>
</dbReference>
<dbReference type="InterPro" id="IPR013196">
    <property type="entry name" value="HTH_11"/>
</dbReference>
<evidence type="ECO:0000259" key="6">
    <source>
        <dbReference type="PROSITE" id="PS51372"/>
    </source>
</evidence>
<evidence type="ECO:0000313" key="7">
    <source>
        <dbReference type="EMBL" id="CAC8491072.1"/>
    </source>
</evidence>
<dbReference type="PROSITE" id="PS51372">
    <property type="entry name" value="PRD_2"/>
    <property type="match status" value="1"/>
</dbReference>
<evidence type="ECO:0000259" key="5">
    <source>
        <dbReference type="PROSITE" id="PS51099"/>
    </source>
</evidence>
<dbReference type="RefSeq" id="WP_049948313.1">
    <property type="nucleotide sequence ID" value="NZ_CP013616.1"/>
</dbReference>
<evidence type="ECO:0000259" key="4">
    <source>
        <dbReference type="PROSITE" id="PS51094"/>
    </source>
</evidence>
<dbReference type="GO" id="GO:0006355">
    <property type="term" value="P:regulation of DNA-templated transcription"/>
    <property type="evidence" value="ECO:0007669"/>
    <property type="project" value="InterPro"/>
</dbReference>
<dbReference type="Pfam" id="PF00874">
    <property type="entry name" value="PRD"/>
    <property type="match status" value="1"/>
</dbReference>
<dbReference type="InterPro" id="IPR036388">
    <property type="entry name" value="WH-like_DNA-bd_sf"/>
</dbReference>
<comment type="subunit">
    <text evidence="1">Homodimer or homotrimer. Seems to be a monomer when not phosphorylated.</text>
</comment>
<dbReference type="Gene3D" id="3.40.930.10">
    <property type="entry name" value="Mannitol-specific EII, Chain A"/>
    <property type="match status" value="1"/>
</dbReference>
<dbReference type="Pfam" id="PF08279">
    <property type="entry name" value="HTH_11"/>
    <property type="match status" value="1"/>
</dbReference>
<dbReference type="InterPro" id="IPR011608">
    <property type="entry name" value="PRD"/>
</dbReference>
<dbReference type="InterPro" id="IPR036634">
    <property type="entry name" value="PRD_sf"/>
</dbReference>
<dbReference type="CDD" id="cd00211">
    <property type="entry name" value="PTS_IIA_fru"/>
    <property type="match status" value="1"/>
</dbReference>
<dbReference type="Gene3D" id="1.10.10.10">
    <property type="entry name" value="Winged helix-like DNA-binding domain superfamily/Winged helix DNA-binding domain"/>
    <property type="match status" value="1"/>
</dbReference>
<reference evidence="7 8" key="1">
    <citation type="submission" date="2020-06" db="EMBL/GenBank/DDBJ databases">
        <authorList>
            <consortium name="Pathogen Informatics"/>
        </authorList>
    </citation>
    <scope>NUCLEOTIDE SEQUENCE [LARGE SCALE GENOMIC DNA]</scope>
    <source>
        <strain evidence="7 8">MOS222</strain>
    </source>
</reference>
<dbReference type="PROSITE" id="PS00372">
    <property type="entry name" value="PTS_EIIA_TYPE_2_HIS"/>
    <property type="match status" value="1"/>
</dbReference>
<dbReference type="InterPro" id="IPR050661">
    <property type="entry name" value="BglG_antiterminators"/>
</dbReference>
<accession>A0A7I8NI07</accession>
<dbReference type="Pfam" id="PF00359">
    <property type="entry name" value="PTS_EIIA_2"/>
    <property type="match status" value="1"/>
</dbReference>
<dbReference type="Gene3D" id="1.10.1790.10">
    <property type="entry name" value="PRD domain"/>
    <property type="match status" value="1"/>
</dbReference>
<dbReference type="GO" id="GO:0009401">
    <property type="term" value="P:phosphoenolpyruvate-dependent sugar phosphotransferase system"/>
    <property type="evidence" value="ECO:0007669"/>
    <property type="project" value="InterPro"/>
</dbReference>
<dbReference type="EMBL" id="CAIIKR010000001">
    <property type="protein sequence ID" value="CAC8491072.1"/>
    <property type="molecule type" value="Genomic_DNA"/>
</dbReference>
<feature type="domain" description="PTS EIIB type-2" evidence="5">
    <location>
        <begin position="383"/>
        <end position="479"/>
    </location>
</feature>
<evidence type="ECO:0000256" key="2">
    <source>
        <dbReference type="ARBA" id="ARBA00022679"/>
    </source>
</evidence>
<name>A0A7I8NI07_STAAU</name>
<evidence type="ECO:0000256" key="3">
    <source>
        <dbReference type="ARBA" id="ARBA00022737"/>
    </source>
</evidence>
<comment type="caution">
    <text evidence="7">The sequence shown here is derived from an EMBL/GenBank/DDBJ whole genome shotgun (WGS) entry which is preliminary data.</text>
</comment>
<dbReference type="PANTHER" id="PTHR30185:SF12">
    <property type="entry name" value="TRANSCRIPTIONAL REGULATOR MANR"/>
    <property type="match status" value="1"/>
</dbReference>
<dbReference type="GO" id="GO:0008982">
    <property type="term" value="F:protein-N(PI)-phosphohistidine-sugar phosphotransferase activity"/>
    <property type="evidence" value="ECO:0007669"/>
    <property type="project" value="InterPro"/>
</dbReference>
<dbReference type="PANTHER" id="PTHR30185">
    <property type="entry name" value="CRYPTIC BETA-GLUCOSIDE BGL OPERON ANTITERMINATOR"/>
    <property type="match status" value="1"/>
</dbReference>
<dbReference type="SUPFAM" id="SSF46785">
    <property type="entry name" value="Winged helix' DNA-binding domain"/>
    <property type="match status" value="1"/>
</dbReference>
<dbReference type="InterPro" id="IPR016152">
    <property type="entry name" value="PTrfase/Anion_transptr"/>
</dbReference>
<evidence type="ECO:0000256" key="1">
    <source>
        <dbReference type="ARBA" id="ARBA00011798"/>
    </source>
</evidence>
<dbReference type="PROSITE" id="PS51094">
    <property type="entry name" value="PTS_EIIA_TYPE_2"/>
    <property type="match status" value="1"/>
</dbReference>
<keyword evidence="3" id="KW-0677">Repeat</keyword>
<dbReference type="CDD" id="cd05568">
    <property type="entry name" value="PTS_IIB_bgl_like"/>
    <property type="match status" value="1"/>
</dbReference>
<dbReference type="SUPFAM" id="SSF55804">
    <property type="entry name" value="Phoshotransferase/anion transport protein"/>
    <property type="match status" value="1"/>
</dbReference>
<evidence type="ECO:0000313" key="8">
    <source>
        <dbReference type="Proteomes" id="UP000507408"/>
    </source>
</evidence>
<dbReference type="InterPro" id="IPR036390">
    <property type="entry name" value="WH_DNA-bd_sf"/>
</dbReference>
<feature type="domain" description="PTS EIIA type-2" evidence="4">
    <location>
        <begin position="483"/>
        <end position="625"/>
    </location>
</feature>
<proteinExistence type="predicted"/>
<dbReference type="AlphaFoldDB" id="A0A7I8NI07"/>
<feature type="domain" description="PRD" evidence="6">
    <location>
        <begin position="274"/>
        <end position="381"/>
    </location>
</feature>
<dbReference type="InterPro" id="IPR036095">
    <property type="entry name" value="PTS_EIIB-like_sf"/>
</dbReference>